<keyword evidence="5" id="KW-1185">Reference proteome</keyword>
<reference evidence="4 5" key="1">
    <citation type="submission" date="2024-01" db="EMBL/GenBank/DDBJ databases">
        <title>Pedobacter sp. nov., isolated from oil-contaminated soil.</title>
        <authorList>
            <person name="Le N.T.T."/>
        </authorList>
    </citation>
    <scope>NUCLEOTIDE SEQUENCE [LARGE SCALE GENOMIC DNA]</scope>
    <source>
        <strain evidence="4 5">VNH31</strain>
    </source>
</reference>
<name>A0ABU7H0G7_9SPHI</name>
<dbReference type="Pfam" id="PF13483">
    <property type="entry name" value="Lactamase_B_3"/>
    <property type="match status" value="1"/>
</dbReference>
<dbReference type="RefSeq" id="WP_330145442.1">
    <property type="nucleotide sequence ID" value="NZ_JAZDQU010000001.1"/>
</dbReference>
<dbReference type="InterPro" id="IPR036866">
    <property type="entry name" value="RibonucZ/Hydroxyglut_hydro"/>
</dbReference>
<dbReference type="SMART" id="SM00849">
    <property type="entry name" value="Lactamase_B"/>
    <property type="match status" value="1"/>
</dbReference>
<evidence type="ECO:0000256" key="2">
    <source>
        <dbReference type="HAMAP-Rule" id="MF_00457"/>
    </source>
</evidence>
<dbReference type="EMBL" id="JAZDQU010000001">
    <property type="protein sequence ID" value="MEE1884528.1"/>
    <property type="molecule type" value="Genomic_DNA"/>
</dbReference>
<evidence type="ECO:0000313" key="4">
    <source>
        <dbReference type="EMBL" id="MEE1884528.1"/>
    </source>
</evidence>
<dbReference type="SUPFAM" id="SSF56281">
    <property type="entry name" value="Metallo-hydrolase/oxidoreductase"/>
    <property type="match status" value="1"/>
</dbReference>
<dbReference type="HAMAP" id="MF_00457">
    <property type="entry name" value="UPF0173"/>
    <property type="match status" value="1"/>
</dbReference>
<dbReference type="PANTHER" id="PTHR43546">
    <property type="entry name" value="UPF0173 METAL-DEPENDENT HYDROLASE MJ1163-RELATED"/>
    <property type="match status" value="1"/>
</dbReference>
<dbReference type="InterPro" id="IPR001279">
    <property type="entry name" value="Metallo-B-lactamas"/>
</dbReference>
<dbReference type="GO" id="GO:0016787">
    <property type="term" value="F:hydrolase activity"/>
    <property type="evidence" value="ECO:0007669"/>
    <property type="project" value="UniProtKB-KW"/>
</dbReference>
<evidence type="ECO:0000313" key="5">
    <source>
        <dbReference type="Proteomes" id="UP001337681"/>
    </source>
</evidence>
<comment type="caution">
    <text evidence="4">The sequence shown here is derived from an EMBL/GenBank/DDBJ whole genome shotgun (WGS) entry which is preliminary data.</text>
</comment>
<dbReference type="Proteomes" id="UP001337681">
    <property type="component" value="Unassembled WGS sequence"/>
</dbReference>
<proteinExistence type="inferred from homology"/>
<evidence type="ECO:0000259" key="3">
    <source>
        <dbReference type="SMART" id="SM00849"/>
    </source>
</evidence>
<sequence length="225" mass="24812">MKYTYYGQSCFQLTAEEKKFLFDPFIKGNPMASNIKLEEIKPDYILASHAHGDHIGDLVEIANQSNAQVFAMVELAHYLMNKGANNVVDLNFGVQKCAFGKLRTVWAVHSSSTPEGQYAGNPAGFVLELEGKVIYNAGDTALTSEMKLLSELYKIDYAILPIGGHYTMDVDDAIIAAKFLKCNNIIGVHFNTFPPITIDTDAAIEKFKREGINLILPTVGETISL</sequence>
<keyword evidence="1 2" id="KW-0378">Hydrolase</keyword>
<gene>
    <name evidence="4" type="ORF">VRU49_03740</name>
</gene>
<dbReference type="NCBIfam" id="NF001911">
    <property type="entry name" value="PRK00685.1"/>
    <property type="match status" value="1"/>
</dbReference>
<protein>
    <recommendedName>
        <fullName evidence="2">UPF0173 metal-dependent hydrolase VRU49_03740</fullName>
    </recommendedName>
</protein>
<feature type="domain" description="Metallo-beta-lactamase" evidence="3">
    <location>
        <begin position="7"/>
        <end position="189"/>
    </location>
</feature>
<comment type="similarity">
    <text evidence="2">Belongs to the UPF0173 family.</text>
</comment>
<dbReference type="Gene3D" id="3.60.15.10">
    <property type="entry name" value="Ribonuclease Z/Hydroxyacylglutathione hydrolase-like"/>
    <property type="match status" value="1"/>
</dbReference>
<dbReference type="PANTHER" id="PTHR43546:SF3">
    <property type="entry name" value="UPF0173 METAL-DEPENDENT HYDROLASE MJ1163"/>
    <property type="match status" value="1"/>
</dbReference>
<evidence type="ECO:0000256" key="1">
    <source>
        <dbReference type="ARBA" id="ARBA00022801"/>
    </source>
</evidence>
<organism evidence="4 5">
    <name type="scientific">Pedobacter flavus</name>
    <dbReference type="NCBI Taxonomy" id="3113906"/>
    <lineage>
        <taxon>Bacteria</taxon>
        <taxon>Pseudomonadati</taxon>
        <taxon>Bacteroidota</taxon>
        <taxon>Sphingobacteriia</taxon>
        <taxon>Sphingobacteriales</taxon>
        <taxon>Sphingobacteriaceae</taxon>
        <taxon>Pedobacter</taxon>
    </lineage>
</organism>
<accession>A0ABU7H0G7</accession>
<dbReference type="InterPro" id="IPR050114">
    <property type="entry name" value="UPF0173_UPF0282_UlaG_hydrolase"/>
</dbReference>
<dbReference type="InterPro" id="IPR022877">
    <property type="entry name" value="UPF0173"/>
</dbReference>